<evidence type="ECO:0000313" key="6">
    <source>
        <dbReference type="EMBL" id="CAK8685557.1"/>
    </source>
</evidence>
<accession>A0ABP0G386</accession>
<comment type="caution">
    <text evidence="6">The sequence shown here is derived from an EMBL/GenBank/DDBJ whole genome shotgun (WGS) entry which is preliminary data.</text>
</comment>
<evidence type="ECO:0008006" key="8">
    <source>
        <dbReference type="Google" id="ProtNLM"/>
    </source>
</evidence>
<comment type="subcellular location">
    <subcellularLocation>
        <location evidence="1">Membrane</location>
        <topology evidence="1">Multi-pass membrane protein</topology>
    </subcellularLocation>
</comment>
<evidence type="ECO:0000256" key="1">
    <source>
        <dbReference type="ARBA" id="ARBA00004141"/>
    </source>
</evidence>
<dbReference type="Pfam" id="PF02466">
    <property type="entry name" value="Tim17"/>
    <property type="match status" value="1"/>
</dbReference>
<evidence type="ECO:0000256" key="5">
    <source>
        <dbReference type="SAM" id="Phobius"/>
    </source>
</evidence>
<name>A0ABP0G386_CLALP</name>
<keyword evidence="2 5" id="KW-0812">Transmembrane</keyword>
<sequence length="212" mass="22899">MSSEPYQRQESDGSSHGLIQTPYLNINPHYLQSTEEYILPEDASPIRSRAQMMFSMIGTATVFGAALGGIESIRYSGLQLLKGKSERMQTTSAVLKNGGRIAQKCGSIALLYCACSIICEKCRGGEDDEINTLVGGAAAGALYSLPGVLNVKKHSQISEDVETLGVIRRSIRRLPPVGRFFFGTGVGLAVGGLLCLYKTQASDYVRQITRKS</sequence>
<keyword evidence="3 5" id="KW-1133">Transmembrane helix</keyword>
<keyword evidence="4 5" id="KW-0472">Membrane</keyword>
<dbReference type="InterPro" id="IPR045238">
    <property type="entry name" value="Tim23-like"/>
</dbReference>
<dbReference type="PANTHER" id="PTHR15371:SF0">
    <property type="entry name" value="SD19278P"/>
    <property type="match status" value="1"/>
</dbReference>
<dbReference type="EMBL" id="CAWYQH010000100">
    <property type="protein sequence ID" value="CAK8685557.1"/>
    <property type="molecule type" value="Genomic_DNA"/>
</dbReference>
<feature type="transmembrane region" description="Helical" evidence="5">
    <location>
        <begin position="180"/>
        <end position="197"/>
    </location>
</feature>
<protein>
    <recommendedName>
        <fullName evidence="8">Mitochondrial import inner membrane translocase subunit Tim23</fullName>
    </recommendedName>
</protein>
<keyword evidence="7" id="KW-1185">Reference proteome</keyword>
<evidence type="ECO:0000256" key="4">
    <source>
        <dbReference type="ARBA" id="ARBA00023136"/>
    </source>
</evidence>
<evidence type="ECO:0000313" key="7">
    <source>
        <dbReference type="Proteomes" id="UP001642483"/>
    </source>
</evidence>
<proteinExistence type="predicted"/>
<evidence type="ECO:0000256" key="2">
    <source>
        <dbReference type="ARBA" id="ARBA00022692"/>
    </source>
</evidence>
<dbReference type="PANTHER" id="PTHR15371">
    <property type="entry name" value="TIM23"/>
    <property type="match status" value="1"/>
</dbReference>
<evidence type="ECO:0000256" key="3">
    <source>
        <dbReference type="ARBA" id="ARBA00022989"/>
    </source>
</evidence>
<organism evidence="6 7">
    <name type="scientific">Clavelina lepadiformis</name>
    <name type="common">Light-bulb sea squirt</name>
    <name type="synonym">Ascidia lepadiformis</name>
    <dbReference type="NCBI Taxonomy" id="159417"/>
    <lineage>
        <taxon>Eukaryota</taxon>
        <taxon>Metazoa</taxon>
        <taxon>Chordata</taxon>
        <taxon>Tunicata</taxon>
        <taxon>Ascidiacea</taxon>
        <taxon>Aplousobranchia</taxon>
        <taxon>Clavelinidae</taxon>
        <taxon>Clavelina</taxon>
    </lineage>
</organism>
<dbReference type="Proteomes" id="UP001642483">
    <property type="component" value="Unassembled WGS sequence"/>
</dbReference>
<reference evidence="6 7" key="1">
    <citation type="submission" date="2024-02" db="EMBL/GenBank/DDBJ databases">
        <authorList>
            <person name="Daric V."/>
            <person name="Darras S."/>
        </authorList>
    </citation>
    <scope>NUCLEOTIDE SEQUENCE [LARGE SCALE GENOMIC DNA]</scope>
</reference>
<gene>
    <name evidence="6" type="ORF">CVLEPA_LOCUS16676</name>
</gene>